<dbReference type="Pfam" id="PF08446">
    <property type="entry name" value="PAS_2"/>
    <property type="match status" value="1"/>
</dbReference>
<proteinExistence type="inferred from homology"/>
<dbReference type="GO" id="GO:0009584">
    <property type="term" value="P:detection of visible light"/>
    <property type="evidence" value="ECO:0007669"/>
    <property type="project" value="InterPro"/>
</dbReference>
<dbReference type="SMART" id="SM00387">
    <property type="entry name" value="HATPase_c"/>
    <property type="match status" value="1"/>
</dbReference>
<dbReference type="SUPFAM" id="SSF55785">
    <property type="entry name" value="PYP-like sensor domain (PAS domain)"/>
    <property type="match status" value="1"/>
</dbReference>
<feature type="modified residue" description="4-aspartylphosphate" evidence="16">
    <location>
        <position position="846"/>
    </location>
</feature>
<comment type="similarity">
    <text evidence="2">In the N-terminal section; belongs to the phytochrome family.</text>
</comment>
<evidence type="ECO:0000256" key="7">
    <source>
        <dbReference type="ARBA" id="ARBA00022679"/>
    </source>
</evidence>
<evidence type="ECO:0000256" key="1">
    <source>
        <dbReference type="ARBA" id="ARBA00000085"/>
    </source>
</evidence>
<dbReference type="InterPro" id="IPR036890">
    <property type="entry name" value="HATPase_C_sf"/>
</dbReference>
<dbReference type="InterPro" id="IPR005467">
    <property type="entry name" value="His_kinase_dom"/>
</dbReference>
<dbReference type="SUPFAM" id="SSF47384">
    <property type="entry name" value="Homodimeric domain of signal transducing histidine kinase"/>
    <property type="match status" value="1"/>
</dbReference>
<evidence type="ECO:0000256" key="13">
    <source>
        <dbReference type="ARBA" id="ARBA00023170"/>
    </source>
</evidence>
<dbReference type="PROSITE" id="PS50110">
    <property type="entry name" value="RESPONSE_REGULATORY"/>
    <property type="match status" value="2"/>
</dbReference>
<evidence type="ECO:0000256" key="15">
    <source>
        <dbReference type="ARBA" id="ARBA00070152"/>
    </source>
</evidence>
<dbReference type="Pfam" id="PF01627">
    <property type="entry name" value="Hpt"/>
    <property type="match status" value="1"/>
</dbReference>
<keyword evidence="21" id="KW-1185">Reference proteome</keyword>
<dbReference type="GO" id="GO:0006355">
    <property type="term" value="P:regulation of DNA-templated transcription"/>
    <property type="evidence" value="ECO:0007669"/>
    <property type="project" value="InterPro"/>
</dbReference>
<dbReference type="InterPro" id="IPR003594">
    <property type="entry name" value="HATPase_dom"/>
</dbReference>
<dbReference type="PANTHER" id="PTHR45339:SF5">
    <property type="entry name" value="HISTIDINE KINASE"/>
    <property type="match status" value="1"/>
</dbReference>
<dbReference type="InterPro" id="IPR013515">
    <property type="entry name" value="Phytochrome_cen-reg"/>
</dbReference>
<dbReference type="InterPro" id="IPR008207">
    <property type="entry name" value="Sig_transdc_His_kin_Hpt_dom"/>
</dbReference>
<sequence length="1275" mass="137443">MTNPILIVDDEAPTLAALEQNLAGTELDAPARLLDAALQRCANEPIHLVGAIQSHGFLLAVDDADVLRAASDNLEPIFGRAAASAVDRPVSELLGAEALATLRDGLADGRHGRVVPLEIQVDTGDGAVPFAAVMHRSDSLTIIELSPLSGRFAATTHQIFAAVNETLGAFDLHSNVEDYCQYISEEMRRITGFDRVKVYRFDHQWNGAVIAESRNEALPALLHHHFPASDIPPQARALYARNLVRILADTEAPTVTLVPPLDPCSGQPVDLSLSTLRAISPIHIEYMRNMGVRSTLTLSLMHEGRLWGMISCHNAMPRLLGPHLRNLIEFIGKSVSIKLGALQSAAHLNALENVRQRLQMLTDIVRDSNDIDLVFRQFQSDFLSLAAAGGSYIVVDKRSYSIGEVPAPSDLAALIEWLKLQHFTQGVFVTDHLGAAYPAAERFADVAAGLMALDLDNKRGNLMLWFRPEVVRSIPWAGTPQGRIVMDANGPRIDPRRSFAAWHETTRGFSAPWLNFSIDAVKLFSFSVVQMLMHRAHQQVDEADAANKAKSAFIANMSHEIRTPMNAILGLAYILEKMALSGDANELVRKIRMAGRSLLGIINDILDFSKIESGKLEIEQAPFHLADVIDNLATIMAASAGDKDLELIIAPPPRELGQLRGDALRLGQVLINLTSNAIKFTEHGHVNVLISVIEESAHRVTLRFAVRDTGIGIAPEVQQDIFAAFSQADDSTSRRFGGTGLGLTISHKLVAAMGGELGVHSEIGKGSEFGFTLTFELEPGVTLSAPDMANLEVLIADDNAHSLEALRNIVQKLGWTASAFDSGETALGHVAAQHGNWTSRQILLLDWQMPGGMDGLATAKAIRDEIKDGQNPQNFQNPLIIMVTACARDELLAQADSHLADAVLTKPLTPSTLYNAVANALQLRDGSKPSLPGANLQRLAGLRIQVVDDSDINREVALRIFGDEGAQVVLACDGRQAVDWLQAHPDGIDIVLMDVQMPVMDGYEATRAIRRIPALAPLPVLALTAGNLIEMHTLADEAGINGFVAKPFDVDAAIALILQLTGRVARVHAPATHEIEHDRGHDRSHDLPGLAVGRGLTVWKDPLAYRQYLRTFARDYAGIVAQMATLEPAAGASLAHKLSGAAGSLALHEVCALAGEAERVLRAGADPADSVAPLQGALETALQSIERYAPPDALLESVGSASFDPAQVAALLAQMLAACDTDSLRAVRPVLVELDKLLPPSRLAAIHTTLQEFDLRGAEVSTRALASTLNISLET</sequence>
<evidence type="ECO:0000256" key="5">
    <source>
        <dbReference type="ARBA" id="ARBA00022553"/>
    </source>
</evidence>
<dbReference type="EMBL" id="PDOB01000060">
    <property type="protein sequence ID" value="PIL37864.1"/>
    <property type="molecule type" value="Genomic_DNA"/>
</dbReference>
<evidence type="ECO:0000256" key="4">
    <source>
        <dbReference type="ARBA" id="ARBA00022543"/>
    </source>
</evidence>
<evidence type="ECO:0000256" key="8">
    <source>
        <dbReference type="ARBA" id="ARBA00022729"/>
    </source>
</evidence>
<keyword evidence="13" id="KW-0675">Receptor</keyword>
<dbReference type="Gene3D" id="3.40.50.2300">
    <property type="match status" value="2"/>
</dbReference>
<evidence type="ECO:0000313" key="20">
    <source>
        <dbReference type="EMBL" id="PIL37864.1"/>
    </source>
</evidence>
<dbReference type="SMART" id="SM00388">
    <property type="entry name" value="HisKA"/>
    <property type="match status" value="1"/>
</dbReference>
<dbReference type="InterPro" id="IPR035965">
    <property type="entry name" value="PAS-like_dom_sf"/>
</dbReference>
<dbReference type="PRINTS" id="PR00344">
    <property type="entry name" value="BCTRLSENSOR"/>
</dbReference>
<dbReference type="FunFam" id="3.30.565.10:FF:000010">
    <property type="entry name" value="Sensor histidine kinase RcsC"/>
    <property type="match status" value="1"/>
</dbReference>
<dbReference type="InterPro" id="IPR004358">
    <property type="entry name" value="Sig_transdc_His_kin-like_C"/>
</dbReference>
<dbReference type="CDD" id="cd17546">
    <property type="entry name" value="REC_hyHK_CKI1_RcsC-like"/>
    <property type="match status" value="2"/>
</dbReference>
<dbReference type="GO" id="GO:0005886">
    <property type="term" value="C:plasma membrane"/>
    <property type="evidence" value="ECO:0007669"/>
    <property type="project" value="UniProtKB-SubCell"/>
</dbReference>
<keyword evidence="12" id="KW-0843">Virulence</keyword>
<dbReference type="InterPro" id="IPR011006">
    <property type="entry name" value="CheY-like_superfamily"/>
</dbReference>
<dbReference type="Gene3D" id="3.30.450.270">
    <property type="match status" value="1"/>
</dbReference>
<evidence type="ECO:0000259" key="19">
    <source>
        <dbReference type="PROSITE" id="PS50110"/>
    </source>
</evidence>
<dbReference type="PROSITE" id="PS50109">
    <property type="entry name" value="HIS_KIN"/>
    <property type="match status" value="1"/>
</dbReference>
<dbReference type="PANTHER" id="PTHR45339">
    <property type="entry name" value="HYBRID SIGNAL TRANSDUCTION HISTIDINE KINASE J"/>
    <property type="match status" value="1"/>
</dbReference>
<name>A0A2G8SVS0_9BURK</name>
<dbReference type="InterPro" id="IPR043150">
    <property type="entry name" value="Phytochrome_PHY_sf"/>
</dbReference>
<dbReference type="CDD" id="cd16922">
    <property type="entry name" value="HATPase_EvgS-ArcB-TorS-like"/>
    <property type="match status" value="1"/>
</dbReference>
<dbReference type="SUPFAM" id="SSF52172">
    <property type="entry name" value="CheY-like"/>
    <property type="match status" value="2"/>
</dbReference>
<dbReference type="Pfam" id="PF01590">
    <property type="entry name" value="GAF"/>
    <property type="match status" value="1"/>
</dbReference>
<comment type="catalytic activity">
    <reaction evidence="1">
        <text>ATP + protein L-histidine = ADP + protein N-phospho-L-histidine.</text>
        <dbReference type="EC" id="2.7.13.3"/>
    </reaction>
</comment>
<keyword evidence="7" id="KW-0808">Transferase</keyword>
<protein>
    <recommendedName>
        <fullName evidence="15">Virulence sensor protein BvgS</fullName>
        <ecNumber evidence="3">2.7.13.3</ecNumber>
    </recommendedName>
</protein>
<dbReference type="InterPro" id="IPR003018">
    <property type="entry name" value="GAF"/>
</dbReference>
<evidence type="ECO:0000313" key="21">
    <source>
        <dbReference type="Proteomes" id="UP000228593"/>
    </source>
</evidence>
<comment type="caution">
    <text evidence="20">The sequence shown here is derived from an EMBL/GenBank/DDBJ whole genome shotgun (WGS) entry which is preliminary data.</text>
</comment>
<dbReference type="InterPro" id="IPR016132">
    <property type="entry name" value="Phyto_chromo_attachment"/>
</dbReference>
<dbReference type="InterPro" id="IPR001789">
    <property type="entry name" value="Sig_transdc_resp-reg_receiver"/>
</dbReference>
<dbReference type="Gene3D" id="3.30.450.20">
    <property type="entry name" value="PAS domain"/>
    <property type="match status" value="1"/>
</dbReference>
<dbReference type="PROSITE" id="PS50046">
    <property type="entry name" value="PHYTOCHROME_2"/>
    <property type="match status" value="1"/>
</dbReference>
<evidence type="ECO:0000256" key="12">
    <source>
        <dbReference type="ARBA" id="ARBA00023026"/>
    </source>
</evidence>
<dbReference type="Pfam" id="PF00360">
    <property type="entry name" value="PHY"/>
    <property type="match status" value="1"/>
</dbReference>
<dbReference type="Gene3D" id="3.30.565.10">
    <property type="entry name" value="Histidine kinase-like ATPase, C-terminal domain"/>
    <property type="match status" value="1"/>
</dbReference>
<evidence type="ECO:0000256" key="2">
    <source>
        <dbReference type="ARBA" id="ARBA00006402"/>
    </source>
</evidence>
<comment type="function">
    <text evidence="14">Member of the two-component regulatory system BvgS/BvgA. Phosphorylates BvgA via a four-step phosphorelay in response to environmental signals.</text>
</comment>
<dbReference type="SUPFAM" id="SSF47226">
    <property type="entry name" value="Histidine-containing phosphotransfer domain, HPT domain"/>
    <property type="match status" value="1"/>
</dbReference>
<evidence type="ECO:0000256" key="16">
    <source>
        <dbReference type="PROSITE-ProRule" id="PRU00169"/>
    </source>
</evidence>
<gene>
    <name evidence="20" type="ORF">CR103_21105</name>
</gene>
<dbReference type="Proteomes" id="UP000228593">
    <property type="component" value="Unassembled WGS sequence"/>
</dbReference>
<evidence type="ECO:0000256" key="6">
    <source>
        <dbReference type="ARBA" id="ARBA00022606"/>
    </source>
</evidence>
<feature type="domain" description="Response regulatory" evidence="19">
    <location>
        <begin position="943"/>
        <end position="1061"/>
    </location>
</feature>
<feature type="domain" description="Histidine kinase" evidence="18">
    <location>
        <begin position="556"/>
        <end position="777"/>
    </location>
</feature>
<evidence type="ECO:0000256" key="14">
    <source>
        <dbReference type="ARBA" id="ARBA00058004"/>
    </source>
</evidence>
<dbReference type="GO" id="GO:0005524">
    <property type="term" value="F:ATP binding"/>
    <property type="evidence" value="ECO:0007669"/>
    <property type="project" value="UniProtKB-KW"/>
</dbReference>
<feature type="modified residue" description="4-aspartylphosphate" evidence="16">
    <location>
        <position position="994"/>
    </location>
</feature>
<reference evidence="20 21" key="1">
    <citation type="submission" date="2017-10" db="EMBL/GenBank/DDBJ databases">
        <title>Massilia psychrophilum sp. nov., a novel purple-pigmented bacterium isolated from Tianshan glacier, Xinjiang Municipality, China.</title>
        <authorList>
            <person name="Wang H."/>
        </authorList>
    </citation>
    <scope>NUCLEOTIDE SEQUENCE [LARGE SCALE GENOMIC DNA]</scope>
    <source>
        <strain evidence="20 21">JCM 30813</strain>
    </source>
</reference>
<dbReference type="Gene3D" id="1.10.287.130">
    <property type="match status" value="1"/>
</dbReference>
<keyword evidence="11" id="KW-0902">Two-component regulatory system</keyword>
<accession>A0A2G8SVS0</accession>
<dbReference type="GO" id="GO:0009881">
    <property type="term" value="F:photoreceptor activity"/>
    <property type="evidence" value="ECO:0007669"/>
    <property type="project" value="UniProtKB-KW"/>
</dbReference>
<keyword evidence="6" id="KW-0716">Sensory transduction</keyword>
<dbReference type="InterPro" id="IPR036097">
    <property type="entry name" value="HisK_dim/P_sf"/>
</dbReference>
<dbReference type="Pfam" id="PF00072">
    <property type="entry name" value="Response_reg"/>
    <property type="match status" value="2"/>
</dbReference>
<dbReference type="SMART" id="SM00448">
    <property type="entry name" value="REC"/>
    <property type="match status" value="2"/>
</dbReference>
<dbReference type="Pfam" id="PF02518">
    <property type="entry name" value="HATPase_c"/>
    <property type="match status" value="1"/>
</dbReference>
<dbReference type="CDD" id="cd00082">
    <property type="entry name" value="HisKA"/>
    <property type="match status" value="1"/>
</dbReference>
<keyword evidence="9" id="KW-0418">Kinase</keyword>
<dbReference type="OrthoDB" id="9808408at2"/>
<keyword evidence="4" id="KW-0600">Photoreceptor protein</keyword>
<dbReference type="AlphaFoldDB" id="A0A2G8SVS0"/>
<evidence type="ECO:0000259" key="17">
    <source>
        <dbReference type="PROSITE" id="PS50046"/>
    </source>
</evidence>
<dbReference type="InterPro" id="IPR013654">
    <property type="entry name" value="PAS_2"/>
</dbReference>
<dbReference type="SUPFAM" id="SSF55781">
    <property type="entry name" value="GAF domain-like"/>
    <property type="match status" value="2"/>
</dbReference>
<dbReference type="GO" id="GO:0000155">
    <property type="term" value="F:phosphorelay sensor kinase activity"/>
    <property type="evidence" value="ECO:0007669"/>
    <property type="project" value="InterPro"/>
</dbReference>
<feature type="domain" description="Phytochrome chromophore attachment site" evidence="17">
    <location>
        <begin position="175"/>
        <end position="333"/>
    </location>
</feature>
<dbReference type="InterPro" id="IPR003661">
    <property type="entry name" value="HisK_dim/P_dom"/>
</dbReference>
<dbReference type="EC" id="2.7.13.3" evidence="3"/>
<dbReference type="SUPFAM" id="SSF55874">
    <property type="entry name" value="ATPase domain of HSP90 chaperone/DNA topoisomerase II/histidine kinase"/>
    <property type="match status" value="1"/>
</dbReference>
<dbReference type="Gene3D" id="3.30.450.40">
    <property type="match status" value="1"/>
</dbReference>
<keyword evidence="8" id="KW-0732">Signal</keyword>
<evidence type="ECO:0000256" key="9">
    <source>
        <dbReference type="ARBA" id="ARBA00022777"/>
    </source>
</evidence>
<dbReference type="InterPro" id="IPR029016">
    <property type="entry name" value="GAF-like_dom_sf"/>
</dbReference>
<keyword evidence="10" id="KW-0157">Chromophore</keyword>
<dbReference type="Pfam" id="PF00512">
    <property type="entry name" value="HisKA"/>
    <property type="match status" value="1"/>
</dbReference>
<dbReference type="RefSeq" id="WP_099917888.1">
    <property type="nucleotide sequence ID" value="NZ_BMHS01000043.1"/>
</dbReference>
<evidence type="ECO:0000256" key="3">
    <source>
        <dbReference type="ARBA" id="ARBA00012438"/>
    </source>
</evidence>
<feature type="domain" description="Response regulatory" evidence="19">
    <location>
        <begin position="792"/>
        <end position="921"/>
    </location>
</feature>
<keyword evidence="5 16" id="KW-0597">Phosphoprotein</keyword>
<dbReference type="InterPro" id="IPR036641">
    <property type="entry name" value="HPT_dom_sf"/>
</dbReference>
<evidence type="ECO:0000256" key="10">
    <source>
        <dbReference type="ARBA" id="ARBA00022991"/>
    </source>
</evidence>
<evidence type="ECO:0000256" key="11">
    <source>
        <dbReference type="ARBA" id="ARBA00023012"/>
    </source>
</evidence>
<evidence type="ECO:0000259" key="18">
    <source>
        <dbReference type="PROSITE" id="PS50109"/>
    </source>
</evidence>
<dbReference type="SMART" id="SM00065">
    <property type="entry name" value="GAF"/>
    <property type="match status" value="1"/>
</dbReference>
<organism evidence="20 21">
    <name type="scientific">Massilia psychrophila</name>
    <dbReference type="NCBI Taxonomy" id="1603353"/>
    <lineage>
        <taxon>Bacteria</taxon>
        <taxon>Pseudomonadati</taxon>
        <taxon>Pseudomonadota</taxon>
        <taxon>Betaproteobacteria</taxon>
        <taxon>Burkholderiales</taxon>
        <taxon>Oxalobacteraceae</taxon>
        <taxon>Telluria group</taxon>
        <taxon>Massilia</taxon>
    </lineage>
</organism>